<keyword evidence="3" id="KW-1185">Reference proteome</keyword>
<evidence type="ECO:0000313" key="3">
    <source>
        <dbReference type="Proteomes" id="UP000193570"/>
    </source>
</evidence>
<feature type="domain" description="YdhG-like" evidence="1">
    <location>
        <begin position="25"/>
        <end position="127"/>
    </location>
</feature>
<dbReference type="InterPro" id="IPR014922">
    <property type="entry name" value="YdhG-like"/>
</dbReference>
<dbReference type="OrthoDB" id="5951444at2"/>
<name>A0A1X7A0S2_9RHOB</name>
<dbReference type="AlphaFoldDB" id="A0A1X7A0S2"/>
<reference evidence="2 3" key="1">
    <citation type="submission" date="2017-03" db="EMBL/GenBank/DDBJ databases">
        <authorList>
            <person name="Afonso C.L."/>
            <person name="Miller P.J."/>
            <person name="Scott M.A."/>
            <person name="Spackman E."/>
            <person name="Goraichik I."/>
            <person name="Dimitrov K.M."/>
            <person name="Suarez D.L."/>
            <person name="Swayne D.E."/>
        </authorList>
    </citation>
    <scope>NUCLEOTIDE SEQUENCE [LARGE SCALE GENOMIC DNA]</scope>
    <source>
        <strain evidence="2 3">CECT 8625</strain>
    </source>
</reference>
<gene>
    <name evidence="2" type="ORF">ROJ8625_03447</name>
</gene>
<accession>A0A1X7A0S2</accession>
<dbReference type="Pfam" id="PF08818">
    <property type="entry name" value="DUF1801"/>
    <property type="match status" value="1"/>
</dbReference>
<protein>
    <recommendedName>
        <fullName evidence="1">YdhG-like domain-containing protein</fullName>
    </recommendedName>
</protein>
<dbReference type="RefSeq" id="WP_085793124.1">
    <property type="nucleotide sequence ID" value="NZ_FWFK01000007.1"/>
</dbReference>
<organism evidence="2 3">
    <name type="scientific">Roseivivax jejudonensis</name>
    <dbReference type="NCBI Taxonomy" id="1529041"/>
    <lineage>
        <taxon>Bacteria</taxon>
        <taxon>Pseudomonadati</taxon>
        <taxon>Pseudomonadota</taxon>
        <taxon>Alphaproteobacteria</taxon>
        <taxon>Rhodobacterales</taxon>
        <taxon>Roseobacteraceae</taxon>
        <taxon>Roseivivax</taxon>
    </lineage>
</organism>
<dbReference type="Proteomes" id="UP000193570">
    <property type="component" value="Unassembled WGS sequence"/>
</dbReference>
<evidence type="ECO:0000259" key="1">
    <source>
        <dbReference type="Pfam" id="PF08818"/>
    </source>
</evidence>
<evidence type="ECO:0000313" key="2">
    <source>
        <dbReference type="EMBL" id="SLN67334.1"/>
    </source>
</evidence>
<dbReference type="EMBL" id="FWFK01000007">
    <property type="protein sequence ID" value="SLN67334.1"/>
    <property type="molecule type" value="Genomic_DNA"/>
</dbReference>
<proteinExistence type="predicted"/>
<sequence>MAHLKTQATDASVDHLIASLTPEARRADAERLDRIFHDVTGYRPRVWGDAIIGYGRYSYTYASGRSGTYLATGFAPRKSAMSLYIMPGYAEFGDLLDRLGPHSRGKACLYIKRLDRIDEVALSELIRCGLADLSSRWEVTPG</sequence>